<dbReference type="CDD" id="cd23767">
    <property type="entry name" value="IQCD"/>
    <property type="match status" value="1"/>
</dbReference>
<feature type="domain" description="RING-type" evidence="3">
    <location>
        <begin position="174"/>
        <end position="216"/>
    </location>
</feature>
<dbReference type="InterPro" id="IPR042862">
    <property type="entry name" value="RNF32"/>
</dbReference>
<dbReference type="Proteomes" id="UP000654075">
    <property type="component" value="Unassembled WGS sequence"/>
</dbReference>
<dbReference type="SUPFAM" id="SSF57850">
    <property type="entry name" value="RING/U-box"/>
    <property type="match status" value="2"/>
</dbReference>
<evidence type="ECO:0000313" key="4">
    <source>
        <dbReference type="EMBL" id="CAE8606600.1"/>
    </source>
</evidence>
<keyword evidence="1" id="KW-0479">Metal-binding</keyword>
<keyword evidence="1" id="KW-0863">Zinc-finger</keyword>
<dbReference type="OrthoDB" id="8062037at2759"/>
<dbReference type="OMA" id="WASAKRR"/>
<evidence type="ECO:0000259" key="3">
    <source>
        <dbReference type="PROSITE" id="PS50089"/>
    </source>
</evidence>
<dbReference type="PROSITE" id="PS51257">
    <property type="entry name" value="PROKAR_LIPOPROTEIN"/>
    <property type="match status" value="1"/>
</dbReference>
<reference evidence="4" key="1">
    <citation type="submission" date="2021-02" db="EMBL/GenBank/DDBJ databases">
        <authorList>
            <person name="Dougan E. K."/>
            <person name="Rhodes N."/>
            <person name="Thang M."/>
            <person name="Chan C."/>
        </authorList>
    </citation>
    <scope>NUCLEOTIDE SEQUENCE</scope>
</reference>
<evidence type="ECO:0000256" key="1">
    <source>
        <dbReference type="PROSITE-ProRule" id="PRU00175"/>
    </source>
</evidence>
<feature type="region of interest" description="Disordered" evidence="2">
    <location>
        <begin position="97"/>
        <end position="118"/>
    </location>
</feature>
<dbReference type="EMBL" id="CAJNNV010019531">
    <property type="protein sequence ID" value="CAE8606600.1"/>
    <property type="molecule type" value="Genomic_DNA"/>
</dbReference>
<organism evidence="4 5">
    <name type="scientific">Polarella glacialis</name>
    <name type="common">Dinoflagellate</name>
    <dbReference type="NCBI Taxonomy" id="89957"/>
    <lineage>
        <taxon>Eukaryota</taxon>
        <taxon>Sar</taxon>
        <taxon>Alveolata</taxon>
        <taxon>Dinophyceae</taxon>
        <taxon>Suessiales</taxon>
        <taxon>Suessiaceae</taxon>
        <taxon>Polarella</taxon>
    </lineage>
</organism>
<dbReference type="PANTHER" id="PTHR14991">
    <property type="entry name" value="RING FINGER PROTEIN 32"/>
    <property type="match status" value="1"/>
</dbReference>
<keyword evidence="1" id="KW-0862">Zinc</keyword>
<dbReference type="Gene3D" id="3.30.40.10">
    <property type="entry name" value="Zinc/RING finger domain, C3HC4 (zinc finger)"/>
    <property type="match status" value="2"/>
</dbReference>
<feature type="compositionally biased region" description="Low complexity" evidence="2">
    <location>
        <begin position="470"/>
        <end position="484"/>
    </location>
</feature>
<dbReference type="PROSITE" id="PS50096">
    <property type="entry name" value="IQ"/>
    <property type="match status" value="1"/>
</dbReference>
<dbReference type="SMART" id="SM00184">
    <property type="entry name" value="RING"/>
    <property type="match status" value="2"/>
</dbReference>
<accession>A0A813F1K1</accession>
<comment type="caution">
    <text evidence="4">The sequence shown here is derived from an EMBL/GenBank/DDBJ whole genome shotgun (WGS) entry which is preliminary data.</text>
</comment>
<dbReference type="PANTHER" id="PTHR14991:SF0">
    <property type="entry name" value="RING FINGER PROTEIN 32"/>
    <property type="match status" value="1"/>
</dbReference>
<proteinExistence type="predicted"/>
<feature type="region of interest" description="Disordered" evidence="2">
    <location>
        <begin position="450"/>
        <end position="516"/>
    </location>
</feature>
<dbReference type="InterPro" id="IPR013083">
    <property type="entry name" value="Znf_RING/FYVE/PHD"/>
</dbReference>
<gene>
    <name evidence="4" type="ORF">PGLA1383_LOCUS24581</name>
</gene>
<dbReference type="GO" id="GO:0008270">
    <property type="term" value="F:zinc ion binding"/>
    <property type="evidence" value="ECO:0007669"/>
    <property type="project" value="UniProtKB-KW"/>
</dbReference>
<dbReference type="PROSITE" id="PS50089">
    <property type="entry name" value="ZF_RING_2"/>
    <property type="match status" value="2"/>
</dbReference>
<name>A0A813F1K1_POLGL</name>
<dbReference type="CDD" id="cd16677">
    <property type="entry name" value="RING-H2_RNF32_rpt1"/>
    <property type="match status" value="1"/>
</dbReference>
<feature type="compositionally biased region" description="Low complexity" evidence="2">
    <location>
        <begin position="11"/>
        <end position="24"/>
    </location>
</feature>
<evidence type="ECO:0000256" key="2">
    <source>
        <dbReference type="SAM" id="MobiDB-lite"/>
    </source>
</evidence>
<dbReference type="Pfam" id="PF13639">
    <property type="entry name" value="zf-RING_2"/>
    <property type="match status" value="1"/>
</dbReference>
<protein>
    <recommendedName>
        <fullName evidence="3">RING-type domain-containing protein</fullName>
    </recommendedName>
</protein>
<keyword evidence="5" id="KW-1185">Reference proteome</keyword>
<dbReference type="AlphaFoldDB" id="A0A813F1K1"/>
<feature type="region of interest" description="Disordered" evidence="2">
    <location>
        <begin position="1"/>
        <end position="24"/>
    </location>
</feature>
<evidence type="ECO:0000313" key="5">
    <source>
        <dbReference type="Proteomes" id="UP000654075"/>
    </source>
</evidence>
<dbReference type="InterPro" id="IPR001841">
    <property type="entry name" value="Znf_RING"/>
</dbReference>
<sequence length="524" mass="55772">MVELRRRVARSASPSIGSGSSFGGSCSSSAGIGGRALGGGSLAAGVVADGSRGEVWRAVALQAHLLHGACGSGPPPRRAGPSIRSFSAHARQEEPFFAASSSSGRSQRPAASGSQGVGQYAEMDYEEKIRRHQASLSLAHRMGLVAAPAQPLSREQWDAVKAASDSRLDSEVPCSICLDDFQLRPQVILSCSHVFHGECLRSFERFSGKRHCPLCRCPSYDATLHQGGFTVWRKKCASRIQRAWRGYRSRNEFFQQLRRPEVRSEAPALHRRFCGRALKAIGGKLEKACVDREDALDRFLEELDGSVAQCNEQLREGLLGFEILHGGVVPAAGAGHSPAVASPESQPMAAAAQVELGVAAAAASTRSAGADAECWAKARRSALGRGDEVDCPICFQACQLRGKGGTRVELLSCSHVFHRCCVMSFESFHVFEAHQCPVCRQMYERRPWQPTQATEVPAASSESRPPRPPSDGSAASAGAAPPRAGRGRGRGAGGRGGQSYVVAASPGGARPLARPDWRALRALG</sequence>
<feature type="domain" description="RING-type" evidence="3">
    <location>
        <begin position="391"/>
        <end position="440"/>
    </location>
</feature>